<evidence type="ECO:0000313" key="2">
    <source>
        <dbReference type="EMBL" id="ODV65551.1"/>
    </source>
</evidence>
<dbReference type="PANTHER" id="PTHR43283">
    <property type="entry name" value="BETA-LACTAMASE-RELATED"/>
    <property type="match status" value="1"/>
</dbReference>
<dbReference type="STRING" id="984485.A0A1E4RE80"/>
<gene>
    <name evidence="2" type="ORF">HYPBUDRAFT_7725</name>
</gene>
<dbReference type="AlphaFoldDB" id="A0A1E4RE80"/>
<accession>A0A1E4RE80</accession>
<dbReference type="InterPro" id="IPR012338">
    <property type="entry name" value="Beta-lactam/transpept-like"/>
</dbReference>
<dbReference type="InterPro" id="IPR001466">
    <property type="entry name" value="Beta-lactam-related"/>
</dbReference>
<dbReference type="Proteomes" id="UP000095085">
    <property type="component" value="Unassembled WGS sequence"/>
</dbReference>
<keyword evidence="3" id="KW-1185">Reference proteome</keyword>
<dbReference type="Gene3D" id="3.40.710.10">
    <property type="entry name" value="DD-peptidase/beta-lactamase superfamily"/>
    <property type="match status" value="1"/>
</dbReference>
<organism evidence="2 3">
    <name type="scientific">Hyphopichia burtonii NRRL Y-1933</name>
    <dbReference type="NCBI Taxonomy" id="984485"/>
    <lineage>
        <taxon>Eukaryota</taxon>
        <taxon>Fungi</taxon>
        <taxon>Dikarya</taxon>
        <taxon>Ascomycota</taxon>
        <taxon>Saccharomycotina</taxon>
        <taxon>Pichiomycetes</taxon>
        <taxon>Debaryomycetaceae</taxon>
        <taxon>Hyphopichia</taxon>
    </lineage>
</organism>
<dbReference type="InterPro" id="IPR050789">
    <property type="entry name" value="Diverse_Enzym_Activities"/>
</dbReference>
<dbReference type="PANTHER" id="PTHR43283:SF3">
    <property type="entry name" value="BETA-LACTAMASE FAMILY PROTEIN (AFU_ORTHOLOGUE AFUA_5G07500)"/>
    <property type="match status" value="1"/>
</dbReference>
<protein>
    <submittedName>
        <fullName evidence="2">Beta-lactamase/transpeptidase-like protein</fullName>
    </submittedName>
</protein>
<feature type="domain" description="Beta-lactamase-related" evidence="1">
    <location>
        <begin position="29"/>
        <end position="377"/>
    </location>
</feature>
<reference evidence="3" key="1">
    <citation type="submission" date="2016-05" db="EMBL/GenBank/DDBJ databases">
        <title>Comparative genomics of biotechnologically important yeasts.</title>
        <authorList>
            <consortium name="DOE Joint Genome Institute"/>
            <person name="Riley R."/>
            <person name="Haridas S."/>
            <person name="Wolfe K.H."/>
            <person name="Lopes M.R."/>
            <person name="Hittinger C.T."/>
            <person name="Goker M."/>
            <person name="Salamov A."/>
            <person name="Wisecaver J."/>
            <person name="Long T.M."/>
            <person name="Aerts A.L."/>
            <person name="Barry K."/>
            <person name="Choi C."/>
            <person name="Clum A."/>
            <person name="Coughlan A.Y."/>
            <person name="Deshpande S."/>
            <person name="Douglass A.P."/>
            <person name="Hanson S.J."/>
            <person name="Klenk H.-P."/>
            <person name="Labutti K."/>
            <person name="Lapidus A."/>
            <person name="Lindquist E."/>
            <person name="Lipzen A."/>
            <person name="Meier-Kolthoff J.P."/>
            <person name="Ohm R.A."/>
            <person name="Otillar R.P."/>
            <person name="Pangilinan J."/>
            <person name="Peng Y."/>
            <person name="Rokas A."/>
            <person name="Rosa C.A."/>
            <person name="Scheuner C."/>
            <person name="Sibirny A.A."/>
            <person name="Slot J.C."/>
            <person name="Stielow J.B."/>
            <person name="Sun H."/>
            <person name="Kurtzman C.P."/>
            <person name="Blackwell M."/>
            <person name="Grigoriev I.V."/>
            <person name="Jeffries T.W."/>
        </authorList>
    </citation>
    <scope>NUCLEOTIDE SEQUENCE [LARGE SCALE GENOMIC DNA]</scope>
    <source>
        <strain evidence="3">NRRL Y-1933</strain>
    </source>
</reference>
<dbReference type="SUPFAM" id="SSF56601">
    <property type="entry name" value="beta-lactamase/transpeptidase-like"/>
    <property type="match status" value="1"/>
</dbReference>
<proteinExistence type="predicted"/>
<evidence type="ECO:0000313" key="3">
    <source>
        <dbReference type="Proteomes" id="UP000095085"/>
    </source>
</evidence>
<dbReference type="OrthoDB" id="428260at2759"/>
<dbReference type="Pfam" id="PF00144">
    <property type="entry name" value="Beta-lactamase"/>
    <property type="match status" value="1"/>
</dbReference>
<name>A0A1E4RE80_9ASCO</name>
<dbReference type="EMBL" id="KV454544">
    <property type="protein sequence ID" value="ODV65551.1"/>
    <property type="molecule type" value="Genomic_DNA"/>
</dbReference>
<evidence type="ECO:0000259" key="1">
    <source>
        <dbReference type="Pfam" id="PF00144"/>
    </source>
</evidence>
<dbReference type="RefSeq" id="XP_020074618.1">
    <property type="nucleotide sequence ID" value="XM_020223684.1"/>
</dbReference>
<dbReference type="GeneID" id="30998233"/>
<sequence>MLSKEQVTELREELDTSLDELVTPSSSSEQPQLLSVVAGLTNRNENIYLGSKGIKSLKTNEKVDNDSIFALFSCTKTITTMGALILIERNQLKLSDFAADYLPLIDDLKLIQPNSIDRETGDFLSEPTKPKNRVTIKDLLLHTSGVSYAFMNADYAALTLKKNHHLSNLNPTLEFFSTIKTPLVHEPGTAWAYGHSVDLLGFIIQEITGLKLGDFLKKEIFDPVGMNLFTFEVDDTSNLIQVHKKKKGKFSILNGEPVPLKPHLHLGGQGCFGTIGDYMKFLRIWLARGYSPDSNKRILETETVEFAIKNHLPQNVNVTFGEDIDKLLPADFEPDGFSLTGCAYSMNDFPTGRPKGALTWGGLANIFFWIDLKNDIAGCWGASILPKHNIDCLQNYFKFESLIYGALEDSKEITSKL</sequence>